<dbReference type="SUPFAM" id="SSF54928">
    <property type="entry name" value="RNA-binding domain, RBD"/>
    <property type="match status" value="1"/>
</dbReference>
<evidence type="ECO:0000256" key="4">
    <source>
        <dbReference type="ARBA" id="ARBA00022816"/>
    </source>
</evidence>
<evidence type="ECO:0000256" key="5">
    <source>
        <dbReference type="ARBA" id="ARBA00022845"/>
    </source>
</evidence>
<dbReference type="EMBL" id="EAAA01001026">
    <property type="status" value="NOT_ANNOTATED_CDS"/>
    <property type="molecule type" value="Genomic_DNA"/>
</dbReference>
<dbReference type="SUPFAM" id="SSF54791">
    <property type="entry name" value="Eukaryotic type KH-domain (KH-domain type I)"/>
    <property type="match status" value="4"/>
</dbReference>
<dbReference type="HOGENOM" id="CLU_020744_1_0_1"/>
<reference evidence="8" key="3">
    <citation type="submission" date="2025-08" db="UniProtKB">
        <authorList>
            <consortium name="Ensembl"/>
        </authorList>
    </citation>
    <scope>IDENTIFICATION</scope>
</reference>
<dbReference type="Pfam" id="PF00013">
    <property type="entry name" value="KH_1"/>
    <property type="match status" value="4"/>
</dbReference>
<comment type="similarity">
    <text evidence="1">Belongs to the RRM IMP/VICKZ family.</text>
</comment>
<dbReference type="OMA" id="HITFENH"/>
<dbReference type="CDD" id="cd12359">
    <property type="entry name" value="RRM2_VICKZ"/>
    <property type="match status" value="1"/>
</dbReference>
<dbReference type="SMART" id="SM00360">
    <property type="entry name" value="RRM"/>
    <property type="match status" value="2"/>
</dbReference>
<keyword evidence="5" id="KW-0810">Translation regulation</keyword>
<dbReference type="CDD" id="cd22402">
    <property type="entry name" value="KH-I_IGF2BP_rpt3"/>
    <property type="match status" value="1"/>
</dbReference>
<keyword evidence="3" id="KW-0677">Repeat</keyword>
<keyword evidence="2" id="KW-0813">Transport</keyword>
<evidence type="ECO:0000259" key="7">
    <source>
        <dbReference type="PROSITE" id="PS50102"/>
    </source>
</evidence>
<dbReference type="Gene3D" id="3.30.1370.10">
    <property type="entry name" value="K Homology domain, type 1"/>
    <property type="match status" value="2"/>
</dbReference>
<dbReference type="InterPro" id="IPR036612">
    <property type="entry name" value="KH_dom_type_1_sf"/>
</dbReference>
<name>F6YGK4_CIOIN</name>
<dbReference type="SMR" id="F6YGK4"/>
<dbReference type="InterPro" id="IPR004087">
    <property type="entry name" value="KH_dom"/>
</dbReference>
<dbReference type="InterPro" id="IPR035979">
    <property type="entry name" value="RBD_domain_sf"/>
</dbReference>
<dbReference type="CDD" id="cd22400">
    <property type="entry name" value="KH-I_IGF2BP_rpt1"/>
    <property type="match status" value="1"/>
</dbReference>
<dbReference type="GO" id="GO:0003730">
    <property type="term" value="F:mRNA 3'-UTR binding"/>
    <property type="evidence" value="ECO:0000318"/>
    <property type="project" value="GO_Central"/>
</dbReference>
<proteinExistence type="inferred from homology"/>
<dbReference type="InterPro" id="IPR012677">
    <property type="entry name" value="Nucleotide-bd_a/b_plait_sf"/>
</dbReference>
<keyword evidence="6" id="KW-0694">RNA-binding</keyword>
<evidence type="ECO:0000256" key="2">
    <source>
        <dbReference type="ARBA" id="ARBA00022448"/>
    </source>
</evidence>
<dbReference type="PROSITE" id="PS50084">
    <property type="entry name" value="KH_TYPE_1"/>
    <property type="match status" value="4"/>
</dbReference>
<keyword evidence="9" id="KW-1185">Reference proteome</keyword>
<reference evidence="8" key="2">
    <citation type="journal article" date="2008" name="Genome Biol.">
        <title>Improved genome assembly and evidence-based global gene model set for the chordate Ciona intestinalis: new insight into intron and operon populations.</title>
        <authorList>
            <person name="Satou Y."/>
            <person name="Mineta K."/>
            <person name="Ogasawara M."/>
            <person name="Sasakura Y."/>
            <person name="Shoguchi E."/>
            <person name="Ueno K."/>
            <person name="Yamada L."/>
            <person name="Matsumoto J."/>
            <person name="Wasserscheid J."/>
            <person name="Dewar K."/>
            <person name="Wiley G.B."/>
            <person name="Macmil S.L."/>
            <person name="Roe B.A."/>
            <person name="Zeller R.W."/>
            <person name="Hastings K.E."/>
            <person name="Lemaire P."/>
            <person name="Lindquist E."/>
            <person name="Endo T."/>
            <person name="Hotta K."/>
            <person name="Inaba K."/>
        </authorList>
    </citation>
    <scope>NUCLEOTIDE SEQUENCE [LARGE SCALE GENOMIC DNA]</scope>
    <source>
        <strain evidence="8">wild type</strain>
    </source>
</reference>
<evidence type="ECO:0000256" key="3">
    <source>
        <dbReference type="ARBA" id="ARBA00022737"/>
    </source>
</evidence>
<dbReference type="CDD" id="cd22403">
    <property type="entry name" value="KH-I_IGF2BP_rpt4"/>
    <property type="match status" value="1"/>
</dbReference>
<protein>
    <recommendedName>
        <fullName evidence="7">RRM domain-containing protein</fullName>
    </recommendedName>
</protein>
<dbReference type="InterPro" id="IPR000504">
    <property type="entry name" value="RRM_dom"/>
</dbReference>
<dbReference type="GO" id="GO:0005737">
    <property type="term" value="C:cytoplasm"/>
    <property type="evidence" value="ECO:0000318"/>
    <property type="project" value="GO_Central"/>
</dbReference>
<dbReference type="Gene3D" id="3.30.310.210">
    <property type="match status" value="1"/>
</dbReference>
<feature type="domain" description="RRM" evidence="7">
    <location>
        <begin position="2"/>
        <end position="74"/>
    </location>
</feature>
<dbReference type="Pfam" id="PF00076">
    <property type="entry name" value="RRM_1"/>
    <property type="match status" value="2"/>
</dbReference>
<dbReference type="GO" id="GO:0006417">
    <property type="term" value="P:regulation of translation"/>
    <property type="evidence" value="ECO:0007669"/>
    <property type="project" value="UniProtKB-KW"/>
</dbReference>
<dbReference type="GO" id="GO:0005634">
    <property type="term" value="C:nucleus"/>
    <property type="evidence" value="ECO:0000318"/>
    <property type="project" value="GO_Central"/>
</dbReference>
<organism evidence="8 9">
    <name type="scientific">Ciona intestinalis</name>
    <name type="common">Transparent sea squirt</name>
    <name type="synonym">Ascidia intestinalis</name>
    <dbReference type="NCBI Taxonomy" id="7719"/>
    <lineage>
        <taxon>Eukaryota</taxon>
        <taxon>Metazoa</taxon>
        <taxon>Chordata</taxon>
        <taxon>Tunicata</taxon>
        <taxon>Ascidiacea</taxon>
        <taxon>Phlebobranchia</taxon>
        <taxon>Cionidae</taxon>
        <taxon>Ciona</taxon>
    </lineage>
</organism>
<dbReference type="AlphaFoldDB" id="F6YGK4"/>
<dbReference type="GO" id="GO:0070934">
    <property type="term" value="P:CRD-mediated mRNA stabilization"/>
    <property type="evidence" value="ECO:0000318"/>
    <property type="project" value="GO_Central"/>
</dbReference>
<evidence type="ECO:0000313" key="8">
    <source>
        <dbReference type="Ensembl" id="ENSCINP00000008726.2"/>
    </source>
</evidence>
<dbReference type="CDD" id="cd12358">
    <property type="entry name" value="RRM1_VICKZ"/>
    <property type="match status" value="1"/>
</dbReference>
<reference evidence="9" key="1">
    <citation type="journal article" date="2002" name="Science">
        <title>The draft genome of Ciona intestinalis: insights into chordate and vertebrate origins.</title>
        <authorList>
            <person name="Dehal P."/>
            <person name="Satou Y."/>
            <person name="Campbell R.K."/>
            <person name="Chapman J."/>
            <person name="Degnan B."/>
            <person name="De Tomaso A."/>
            <person name="Davidson B."/>
            <person name="Di Gregorio A."/>
            <person name="Gelpke M."/>
            <person name="Goodstein D.M."/>
            <person name="Harafuji N."/>
            <person name="Hastings K.E."/>
            <person name="Ho I."/>
            <person name="Hotta K."/>
            <person name="Huang W."/>
            <person name="Kawashima T."/>
            <person name="Lemaire P."/>
            <person name="Martinez D."/>
            <person name="Meinertzhagen I.A."/>
            <person name="Necula S."/>
            <person name="Nonaka M."/>
            <person name="Putnam N."/>
            <person name="Rash S."/>
            <person name="Saiga H."/>
            <person name="Satake M."/>
            <person name="Terry A."/>
            <person name="Yamada L."/>
            <person name="Wang H.G."/>
            <person name="Awazu S."/>
            <person name="Azumi K."/>
            <person name="Boore J."/>
            <person name="Branno M."/>
            <person name="Chin-Bow S."/>
            <person name="DeSantis R."/>
            <person name="Doyle S."/>
            <person name="Francino P."/>
            <person name="Keys D.N."/>
            <person name="Haga S."/>
            <person name="Hayashi H."/>
            <person name="Hino K."/>
            <person name="Imai K.S."/>
            <person name="Inaba K."/>
            <person name="Kano S."/>
            <person name="Kobayashi K."/>
            <person name="Kobayashi M."/>
            <person name="Lee B.I."/>
            <person name="Makabe K.W."/>
            <person name="Manohar C."/>
            <person name="Matassi G."/>
            <person name="Medina M."/>
            <person name="Mochizuki Y."/>
            <person name="Mount S."/>
            <person name="Morishita T."/>
            <person name="Miura S."/>
            <person name="Nakayama A."/>
            <person name="Nishizaka S."/>
            <person name="Nomoto H."/>
            <person name="Ohta F."/>
            <person name="Oishi K."/>
            <person name="Rigoutsos I."/>
            <person name="Sano M."/>
            <person name="Sasaki A."/>
            <person name="Sasakura Y."/>
            <person name="Shoguchi E."/>
            <person name="Shin-i T."/>
            <person name="Spagnuolo A."/>
            <person name="Stainier D."/>
            <person name="Suzuki M.M."/>
            <person name="Tassy O."/>
            <person name="Takatori N."/>
            <person name="Tokuoka M."/>
            <person name="Yagi K."/>
            <person name="Yoshizaki F."/>
            <person name="Wada S."/>
            <person name="Zhang C."/>
            <person name="Hyatt P.D."/>
            <person name="Larimer F."/>
            <person name="Detter C."/>
            <person name="Doggett N."/>
            <person name="Glavina T."/>
            <person name="Hawkins T."/>
            <person name="Richardson P."/>
            <person name="Lucas S."/>
            <person name="Kohara Y."/>
            <person name="Levine M."/>
            <person name="Satoh N."/>
            <person name="Rokhsar D.S."/>
        </authorList>
    </citation>
    <scope>NUCLEOTIDE SEQUENCE [LARGE SCALE GENOMIC DNA]</scope>
</reference>
<accession>F6YGK4</accession>
<reference evidence="8" key="4">
    <citation type="submission" date="2025-09" db="UniProtKB">
        <authorList>
            <consortium name="Ensembl"/>
        </authorList>
    </citation>
    <scope>IDENTIFICATION</scope>
</reference>
<dbReference type="GO" id="GO:0007399">
    <property type="term" value="P:nervous system development"/>
    <property type="evidence" value="ECO:0000318"/>
    <property type="project" value="GO_Central"/>
</dbReference>
<dbReference type="CDD" id="cd22401">
    <property type="entry name" value="KH-I_IGF2BP_rpt2"/>
    <property type="match status" value="1"/>
</dbReference>
<dbReference type="FunCoup" id="F6YGK4">
    <property type="interactions" value="10"/>
</dbReference>
<dbReference type="Gene3D" id="3.30.70.330">
    <property type="match status" value="2"/>
</dbReference>
<dbReference type="InParanoid" id="F6YGK4"/>
<dbReference type="Ensembl" id="ENSCINT00000008726.2">
    <property type="protein sequence ID" value="ENSCINP00000008726.2"/>
    <property type="gene ID" value="ENSCING00000004227.2"/>
</dbReference>
<evidence type="ECO:0000256" key="6">
    <source>
        <dbReference type="PROSITE-ProRule" id="PRU00176"/>
    </source>
</evidence>
<dbReference type="STRING" id="7719.ENSCINP00000008726"/>
<dbReference type="GO" id="GO:0051028">
    <property type="term" value="P:mRNA transport"/>
    <property type="evidence" value="ECO:0007669"/>
    <property type="project" value="UniProtKB-KW"/>
</dbReference>
<dbReference type="InterPro" id="IPR004088">
    <property type="entry name" value="KH_dom_type_1"/>
</dbReference>
<evidence type="ECO:0000313" key="9">
    <source>
        <dbReference type="Proteomes" id="UP000008144"/>
    </source>
</evidence>
<dbReference type="Proteomes" id="UP000008144">
    <property type="component" value="Chromosome 12"/>
</dbReference>
<evidence type="ECO:0000256" key="1">
    <source>
        <dbReference type="ARBA" id="ARBA00009094"/>
    </source>
</evidence>
<feature type="domain" description="RRM" evidence="7">
    <location>
        <begin position="80"/>
        <end position="155"/>
    </location>
</feature>
<dbReference type="SMART" id="SM00322">
    <property type="entry name" value="KH"/>
    <property type="match status" value="4"/>
</dbReference>
<dbReference type="GO" id="GO:0005829">
    <property type="term" value="C:cytosol"/>
    <property type="evidence" value="ECO:0000318"/>
    <property type="project" value="GO_Central"/>
</dbReference>
<dbReference type="PROSITE" id="PS50102">
    <property type="entry name" value="RRM"/>
    <property type="match status" value="2"/>
</dbReference>
<keyword evidence="4" id="KW-0509">mRNA transport</keyword>
<dbReference type="GeneTree" id="ENSGT00940000169188"/>
<dbReference type="PANTHER" id="PTHR10288">
    <property type="entry name" value="KH DOMAIN CONTAINING RNA BINDING PROTEIN"/>
    <property type="match status" value="1"/>
</dbReference>
<sequence length="591" mass="65120">MNKVYIGNLPQDVALESLCDVFASFNIELSNVVVNQKGFAFADCKDASQTDRAIECLNGYGFGGKEMSVEHSVPRGSRSRKVQVRNIPSHLNWEELDKLLAEYGLVENCEQVSTESDTATVKVTYSARAEAQSAIRDLNGKSVEGSILKVTLLPDPTDASRPPRNRYGNGYGPGFNGPQQGGAYPNRPKNIPDLPTRMLVPSQYVGAIIGKGGDSIRAITQKTHARIDVHRKDNPGATEKAITINGTPEACGAAVGAILDIVRDEDRNARQAAGTWNDDDIPLKILAHNSLIGRLIGKEGRNLKAIQEKVETKIAISNSMADMQQCNAERTIAIYGDNDRCAEAEVLLMEKLRSCYENDMMIAQQQPHQYPGINFNQLSMFGGLQGGYGHPGMREYGMNYQGQNFRGQGYNGDQRAQMSETCTLYIPAESVGAMIGSKGSHIRNISRIANASIKIVPPEDGDDEKQRRVTIMGSPEGQWKSQFCIFDKLKQEGFFNAEDERLTSEMTIPAAIVGRVIGKGGNNVRELQRLTSSEVVIPRQSETEGLEEVPVKICGNFFANQSAQRKIREMLMKSREAERIGKMRERQNLPV</sequence>